<organism evidence="1">
    <name type="scientific">Paramoeba aestuarina</name>
    <dbReference type="NCBI Taxonomy" id="180227"/>
    <lineage>
        <taxon>Eukaryota</taxon>
        <taxon>Amoebozoa</taxon>
        <taxon>Discosea</taxon>
        <taxon>Flabellinia</taxon>
        <taxon>Dactylopodida</taxon>
        <taxon>Paramoebidae</taxon>
        <taxon>Paramoeba</taxon>
    </lineage>
</organism>
<dbReference type="PANTHER" id="PTHR33639:SF2">
    <property type="entry name" value="DUF393 DOMAIN-CONTAINING PROTEIN"/>
    <property type="match status" value="1"/>
</dbReference>
<proteinExistence type="predicted"/>
<name>A0A7S4L845_9EUKA</name>
<reference evidence="1" key="1">
    <citation type="submission" date="2021-01" db="EMBL/GenBank/DDBJ databases">
        <authorList>
            <person name="Corre E."/>
            <person name="Pelletier E."/>
            <person name="Niang G."/>
            <person name="Scheremetjew M."/>
            <person name="Finn R."/>
            <person name="Kale V."/>
            <person name="Holt S."/>
            <person name="Cochrane G."/>
            <person name="Meng A."/>
            <person name="Brown T."/>
            <person name="Cohen L."/>
        </authorList>
    </citation>
    <scope>NUCLEOTIDE SEQUENCE</scope>
    <source>
        <strain evidence="1">SoJaBio B1-5/56/2</strain>
    </source>
</reference>
<dbReference type="InterPro" id="IPR007263">
    <property type="entry name" value="DCC1-like"/>
</dbReference>
<sequence length="148" mass="17135">MSSSKSEQKEDLQELFDKKNVLLFDGECIMCDGTVQFVIARDPKGEISFAPLQSEIGEEILSHFDIPMDMDTVVFVEKGQYYLRSTAMLHVLSHLTAPWSYLSSFLFIPLFIRDNVYRLVARYRYLIFGKQDLCTRPSGEVRSRFLAF</sequence>
<dbReference type="GO" id="GO:0015035">
    <property type="term" value="F:protein-disulfide reductase activity"/>
    <property type="evidence" value="ECO:0007669"/>
    <property type="project" value="InterPro"/>
</dbReference>
<gene>
    <name evidence="1" type="ORF">NAES01612_LOCUS16857</name>
</gene>
<evidence type="ECO:0008006" key="2">
    <source>
        <dbReference type="Google" id="ProtNLM"/>
    </source>
</evidence>
<dbReference type="AlphaFoldDB" id="A0A7S4L845"/>
<dbReference type="EMBL" id="HBKR01025707">
    <property type="protein sequence ID" value="CAE2318109.1"/>
    <property type="molecule type" value="Transcribed_RNA"/>
</dbReference>
<evidence type="ECO:0000313" key="1">
    <source>
        <dbReference type="EMBL" id="CAE2318109.1"/>
    </source>
</evidence>
<dbReference type="Pfam" id="PF04134">
    <property type="entry name" value="DCC1-like"/>
    <property type="match status" value="1"/>
</dbReference>
<dbReference type="PANTHER" id="PTHR33639">
    <property type="entry name" value="THIOL-DISULFIDE OXIDOREDUCTASE DCC"/>
    <property type="match status" value="1"/>
</dbReference>
<dbReference type="InterPro" id="IPR052927">
    <property type="entry name" value="DCC_oxidoreductase"/>
</dbReference>
<protein>
    <recommendedName>
        <fullName evidence="2">Thiol-disulfide oxidoreductase DCC</fullName>
    </recommendedName>
</protein>
<accession>A0A7S4L845</accession>